<feature type="transmembrane region" description="Helical" evidence="8">
    <location>
        <begin position="39"/>
        <end position="60"/>
    </location>
</feature>
<feature type="transmembrane region" description="Helical" evidence="8">
    <location>
        <begin position="7"/>
        <end position="27"/>
    </location>
</feature>
<evidence type="ECO:0000259" key="9">
    <source>
        <dbReference type="PROSITE" id="PS50850"/>
    </source>
</evidence>
<evidence type="ECO:0000256" key="5">
    <source>
        <dbReference type="ARBA" id="ARBA00022692"/>
    </source>
</evidence>
<dbReference type="Gene3D" id="1.20.1720.10">
    <property type="entry name" value="Multidrug resistance protein D"/>
    <property type="match status" value="1"/>
</dbReference>
<proteinExistence type="inferred from homology"/>
<evidence type="ECO:0000256" key="7">
    <source>
        <dbReference type="ARBA" id="ARBA00023136"/>
    </source>
</evidence>
<sequence>MNAKPPIYLFLLLIIVSPMGIDIYLPAFPQIADSLQTPLSNIQVTITLFLAALGIGQLIAGPLADRYGRKPLIIAGLMLYIASSTVAALSQQIEMLWLTRIFQGLGTCAVSVSVMSGVRDSYSSERTASIYSYINGVICVIPALAPFVGGWLSETWNWRATFYFMTGYALLIGIISLWRLPETRPENTVCSAKLIHWAQYKPILHNSIFQFNSGLVMLAMAIIIAFVSIAPIRLMVELNLNPTSFSIWFGSNAIINILASFIAPIAIRKLGKTKALQLAITMCSCAALLILLLSHIAHPFAFMGPIFVASTGFCLILGICCSSALAPFSKRAGTAASLLGFFQMAGASALVGLVNLLPMASLHIMAIVMALPLAWFIFYKKDVTLKVYDK</sequence>
<feature type="transmembrane region" description="Helical" evidence="8">
    <location>
        <begin position="215"/>
        <end position="235"/>
    </location>
</feature>
<keyword evidence="5 8" id="KW-0812">Transmembrane</keyword>
<keyword evidence="7 8" id="KW-0472">Membrane</keyword>
<dbReference type="NCBIfam" id="TIGR00710">
    <property type="entry name" value="efflux_Bcr_CflA"/>
    <property type="match status" value="1"/>
</dbReference>
<keyword evidence="8" id="KW-0997">Cell inner membrane</keyword>
<evidence type="ECO:0000256" key="1">
    <source>
        <dbReference type="ARBA" id="ARBA00004651"/>
    </source>
</evidence>
<dbReference type="Proteomes" id="UP000017800">
    <property type="component" value="Unassembled WGS sequence"/>
</dbReference>
<evidence type="ECO:0000256" key="3">
    <source>
        <dbReference type="ARBA" id="ARBA00022448"/>
    </source>
</evidence>
<dbReference type="PROSITE" id="PS00216">
    <property type="entry name" value="SUGAR_TRANSPORT_1"/>
    <property type="match status" value="1"/>
</dbReference>
<comment type="similarity">
    <text evidence="2 8">Belongs to the major facilitator superfamily. Bcr/CmlA family.</text>
</comment>
<feature type="transmembrane region" description="Helical" evidence="8">
    <location>
        <begin position="335"/>
        <end position="354"/>
    </location>
</feature>
<organism evidence="10 11">
    <name type="scientific">Vibrio halioticoli NBRC 102217</name>
    <dbReference type="NCBI Taxonomy" id="1219072"/>
    <lineage>
        <taxon>Bacteria</taxon>
        <taxon>Pseudomonadati</taxon>
        <taxon>Pseudomonadota</taxon>
        <taxon>Gammaproteobacteria</taxon>
        <taxon>Vibrionales</taxon>
        <taxon>Vibrionaceae</taxon>
        <taxon>Vibrio</taxon>
    </lineage>
</organism>
<dbReference type="GO" id="GO:1990961">
    <property type="term" value="P:xenobiotic detoxification by transmembrane export across the plasma membrane"/>
    <property type="evidence" value="ECO:0007669"/>
    <property type="project" value="InterPro"/>
</dbReference>
<dbReference type="EMBL" id="BAUJ01000021">
    <property type="protein sequence ID" value="GAD89551.1"/>
    <property type="molecule type" value="Genomic_DNA"/>
</dbReference>
<dbReference type="InterPro" id="IPR020846">
    <property type="entry name" value="MFS_dom"/>
</dbReference>
<feature type="transmembrane region" description="Helical" evidence="8">
    <location>
        <begin position="360"/>
        <end position="379"/>
    </location>
</feature>
<feature type="domain" description="Major facilitator superfamily (MFS) profile" evidence="9">
    <location>
        <begin position="6"/>
        <end position="384"/>
    </location>
</feature>
<dbReference type="GO" id="GO:0042910">
    <property type="term" value="F:xenobiotic transmembrane transporter activity"/>
    <property type="evidence" value="ECO:0007669"/>
    <property type="project" value="InterPro"/>
</dbReference>
<protein>
    <recommendedName>
        <fullName evidence="8">Bcr/CflA family efflux transporter</fullName>
    </recommendedName>
</protein>
<comment type="subcellular location">
    <subcellularLocation>
        <location evidence="8">Cell inner membrane</location>
        <topology evidence="8">Multi-pass membrane protein</topology>
    </subcellularLocation>
    <subcellularLocation>
        <location evidence="1">Cell membrane</location>
        <topology evidence="1">Multi-pass membrane protein</topology>
    </subcellularLocation>
</comment>
<dbReference type="eggNOG" id="COG0477">
    <property type="taxonomic scope" value="Bacteria"/>
</dbReference>
<feature type="transmembrane region" description="Helical" evidence="8">
    <location>
        <begin position="160"/>
        <end position="178"/>
    </location>
</feature>
<gene>
    <name evidence="10" type="ORF">VHA01S_021_00450</name>
</gene>
<dbReference type="InterPro" id="IPR036259">
    <property type="entry name" value="MFS_trans_sf"/>
</dbReference>
<evidence type="ECO:0000256" key="4">
    <source>
        <dbReference type="ARBA" id="ARBA00022475"/>
    </source>
</evidence>
<feature type="transmembrane region" description="Helical" evidence="8">
    <location>
        <begin position="72"/>
        <end position="91"/>
    </location>
</feature>
<feature type="transmembrane region" description="Helical" evidence="8">
    <location>
        <begin position="247"/>
        <end position="267"/>
    </location>
</feature>
<feature type="transmembrane region" description="Helical" evidence="8">
    <location>
        <begin position="279"/>
        <end position="300"/>
    </location>
</feature>
<name>V5FI90_9VIBR</name>
<evidence type="ECO:0000256" key="8">
    <source>
        <dbReference type="RuleBase" id="RU365088"/>
    </source>
</evidence>
<dbReference type="InterPro" id="IPR011701">
    <property type="entry name" value="MFS"/>
</dbReference>
<dbReference type="Pfam" id="PF07690">
    <property type="entry name" value="MFS_1"/>
    <property type="match status" value="1"/>
</dbReference>
<keyword evidence="11" id="KW-1185">Reference proteome</keyword>
<accession>V5FI90</accession>
<keyword evidence="6 8" id="KW-1133">Transmembrane helix</keyword>
<dbReference type="PROSITE" id="PS50850">
    <property type="entry name" value="MFS"/>
    <property type="match status" value="1"/>
</dbReference>
<dbReference type="OrthoDB" id="9814303at2"/>
<keyword evidence="4" id="KW-1003">Cell membrane</keyword>
<evidence type="ECO:0000313" key="10">
    <source>
        <dbReference type="EMBL" id="GAD89551.1"/>
    </source>
</evidence>
<dbReference type="GO" id="GO:0005886">
    <property type="term" value="C:plasma membrane"/>
    <property type="evidence" value="ECO:0007669"/>
    <property type="project" value="UniProtKB-SubCell"/>
</dbReference>
<feature type="transmembrane region" description="Helical" evidence="8">
    <location>
        <begin position="130"/>
        <end position="148"/>
    </location>
</feature>
<evidence type="ECO:0000313" key="11">
    <source>
        <dbReference type="Proteomes" id="UP000017800"/>
    </source>
</evidence>
<dbReference type="InterPro" id="IPR005829">
    <property type="entry name" value="Sugar_transporter_CS"/>
</dbReference>
<reference evidence="10 11" key="2">
    <citation type="submission" date="2013-11" db="EMBL/GenBank/DDBJ databases">
        <title>Whole genome shotgun sequence of Vibrio halioticoli NBRC 102217.</title>
        <authorList>
            <person name="Isaki S."/>
            <person name="Kimura A."/>
            <person name="Ohji S."/>
            <person name="Hosoyama A."/>
            <person name="Fujita N."/>
            <person name="Hashimoto M."/>
            <person name="Hosoyama Y."/>
            <person name="Yamazoe A."/>
        </authorList>
    </citation>
    <scope>NUCLEOTIDE SEQUENCE [LARGE SCALE GENOMIC DNA]</scope>
    <source>
        <strain evidence="10 11">NBRC 102217</strain>
    </source>
</reference>
<comment type="caution">
    <text evidence="10">The sequence shown here is derived from an EMBL/GenBank/DDBJ whole genome shotgun (WGS) entry which is preliminary data.</text>
</comment>
<evidence type="ECO:0000256" key="2">
    <source>
        <dbReference type="ARBA" id="ARBA00006236"/>
    </source>
</evidence>
<dbReference type="CDD" id="cd17320">
    <property type="entry name" value="MFS_MdfA_MDR_like"/>
    <property type="match status" value="1"/>
</dbReference>
<reference evidence="10 11" key="1">
    <citation type="submission" date="2013-10" db="EMBL/GenBank/DDBJ databases">
        <authorList>
            <person name="Ichikawa N."/>
            <person name="Kimura A."/>
            <person name="Ohji S."/>
            <person name="Hosoyama A."/>
            <person name="Fujita N."/>
        </authorList>
    </citation>
    <scope>NUCLEOTIDE SEQUENCE [LARGE SCALE GENOMIC DNA]</scope>
    <source>
        <strain evidence="10 11">NBRC 102217</strain>
    </source>
</reference>
<dbReference type="SUPFAM" id="SSF103473">
    <property type="entry name" value="MFS general substrate transporter"/>
    <property type="match status" value="1"/>
</dbReference>
<dbReference type="RefSeq" id="WP_023403915.1">
    <property type="nucleotide sequence ID" value="NZ_BAUJ01000021.1"/>
</dbReference>
<evidence type="ECO:0000256" key="6">
    <source>
        <dbReference type="ARBA" id="ARBA00022989"/>
    </source>
</evidence>
<keyword evidence="3 8" id="KW-0813">Transport</keyword>
<feature type="transmembrane region" description="Helical" evidence="8">
    <location>
        <begin position="97"/>
        <end position="118"/>
    </location>
</feature>
<dbReference type="InterPro" id="IPR004812">
    <property type="entry name" value="Efflux_drug-R_Bcr/CmlA"/>
</dbReference>
<dbReference type="PANTHER" id="PTHR42718">
    <property type="entry name" value="MAJOR FACILITATOR SUPERFAMILY MULTIDRUG TRANSPORTER MFSC"/>
    <property type="match status" value="1"/>
</dbReference>
<feature type="transmembrane region" description="Helical" evidence="8">
    <location>
        <begin position="306"/>
        <end position="328"/>
    </location>
</feature>
<dbReference type="PANTHER" id="PTHR42718:SF9">
    <property type="entry name" value="MAJOR FACILITATOR SUPERFAMILY MULTIDRUG TRANSPORTER MFSC"/>
    <property type="match status" value="1"/>
</dbReference>
<dbReference type="AlphaFoldDB" id="V5FI90"/>